<proteinExistence type="predicted"/>
<dbReference type="AlphaFoldDB" id="G1UA18"/>
<gene>
    <name evidence="2" type="primary">CaJ7.0079</name>
    <name evidence="1" type="ordered locus">orf19.7054</name>
    <name evidence="2" type="ORF">CaO19.7054</name>
</gene>
<dbReference type="EMBL" id="AP006852">
    <property type="protein sequence ID" value="BAE44594.1"/>
    <property type="molecule type" value="Genomic_DNA"/>
</dbReference>
<sequence length="121" mass="14323">MEIIFKSIHSALRNYMYTPLLWFHCCHQRNLSHGSDLSPFVSITVLHSAPTQPLNSHRRDNSHSFATRYFFQCDARQITTTQQREDFRTHISHPPTITALNNKDNYFLTYTYTILIIIFFL</sequence>
<reference evidence="2" key="1">
    <citation type="journal article" date="2005" name="Genetics">
        <title>Sequence finishing and gene mapping for Candida albicans chromosome 7 and syntenic analysis against the Saccharomyces cerevisiae genome.</title>
        <authorList>
            <person name="Chibana H."/>
            <person name="Oka N."/>
            <person name="Nakayama H."/>
            <person name="Aoyama T."/>
            <person name="Magee B.B."/>
            <person name="Magee P.T."/>
            <person name="Mikami Y."/>
        </authorList>
    </citation>
    <scope>NUCLEOTIDE SEQUENCE</scope>
</reference>
<dbReference type="CGD" id="CAL0000177346">
    <property type="gene designation" value="orf19.7054"/>
</dbReference>
<dbReference type="VEuPathDB" id="FungiDB:C7_00650W_A"/>
<accession>G1UA18</accession>
<name>G1UA18_CANAX</name>
<organism evidence="2">
    <name type="scientific">Candida albicans</name>
    <name type="common">Yeast</name>
    <dbReference type="NCBI Taxonomy" id="5476"/>
    <lineage>
        <taxon>Eukaryota</taxon>
        <taxon>Fungi</taxon>
        <taxon>Dikarya</taxon>
        <taxon>Ascomycota</taxon>
        <taxon>Saccharomycotina</taxon>
        <taxon>Pichiomycetes</taxon>
        <taxon>Debaryomycetaceae</taxon>
        <taxon>Candida/Lodderomyces clade</taxon>
        <taxon>Candida</taxon>
    </lineage>
</organism>
<evidence type="ECO:0000313" key="1">
    <source>
        <dbReference type="CGD" id="CAL0000177346"/>
    </source>
</evidence>
<evidence type="ECO:0000313" key="2">
    <source>
        <dbReference type="EMBL" id="BAE44594.1"/>
    </source>
</evidence>
<protein>
    <submittedName>
        <fullName evidence="2">Uncharacterized protein CaJ7.0079</fullName>
    </submittedName>
</protein>